<dbReference type="Proteomes" id="UP000435036">
    <property type="component" value="Unassembled WGS sequence"/>
</dbReference>
<dbReference type="OrthoDB" id="1113652at2"/>
<keyword evidence="2" id="KW-1185">Reference proteome</keyword>
<evidence type="ECO:0008006" key="3">
    <source>
        <dbReference type="Google" id="ProtNLM"/>
    </source>
</evidence>
<dbReference type="NCBIfam" id="TIGR04549">
    <property type="entry name" value="LP_HExxH_w_tonB"/>
    <property type="match status" value="1"/>
</dbReference>
<accession>A0A6N8L2A1</accession>
<evidence type="ECO:0000313" key="2">
    <source>
        <dbReference type="Proteomes" id="UP000435036"/>
    </source>
</evidence>
<dbReference type="InterPro" id="IPR030890">
    <property type="entry name" value="LP_HExxH_w_TonB"/>
</dbReference>
<name>A0A6N8L2A1_9SPHI</name>
<dbReference type="EMBL" id="WSQA01000004">
    <property type="protein sequence ID" value="MVZ61912.1"/>
    <property type="molecule type" value="Genomic_DNA"/>
</dbReference>
<reference evidence="1 2" key="1">
    <citation type="submission" date="2019-12" db="EMBL/GenBank/DDBJ databases">
        <authorList>
            <person name="Dong K."/>
        </authorList>
    </citation>
    <scope>NUCLEOTIDE SEQUENCE [LARGE SCALE GENOMIC DNA]</scope>
    <source>
        <strain evidence="1 2">JCM 31225</strain>
    </source>
</reference>
<dbReference type="Pfam" id="PF15890">
    <property type="entry name" value="Peptidase_Mx1"/>
    <property type="match status" value="1"/>
</dbReference>
<dbReference type="RefSeq" id="WP_160368638.1">
    <property type="nucleotide sequence ID" value="NZ_WSQA01000004.1"/>
</dbReference>
<organism evidence="1 2">
    <name type="scientific">Sphingobacterium humi</name>
    <dbReference type="NCBI Taxonomy" id="1796905"/>
    <lineage>
        <taxon>Bacteria</taxon>
        <taxon>Pseudomonadati</taxon>
        <taxon>Bacteroidota</taxon>
        <taxon>Sphingobacteriia</taxon>
        <taxon>Sphingobacteriales</taxon>
        <taxon>Sphingobacteriaceae</taxon>
        <taxon>Sphingobacterium</taxon>
    </lineage>
</organism>
<protein>
    <recommendedName>
        <fullName evidence="3">Substrate import-associated zinc metallohydrolase lipoprotein</fullName>
    </recommendedName>
</protein>
<dbReference type="AlphaFoldDB" id="A0A6N8L2A1"/>
<sequence>MKRSYLYIASFLLIAVFGCKKEDKIDYQFDNSQSFVPNELDNWLTKTLLEPYNIEVIYRYDRYKGNIERNLAPVEESRVQPQMEVVLNAFLKPYETVAGKEFIKTYTPKEWVLYGSTSYNNDGTEVLGTAAGGRNITLYQVNYLDITNAEQVRRRLRTIHHEFTHTLQQTKAMPKDFEGISEGDYFDDWANNTLNPQALSDSLGFISRYARSQYFEDFAETSAHLLLQGQLWYDNQAKKYNALTYQRLKKKEASVVAYFRDSHNIDFRRLQREMANIMYTQYNDKAYQALGPWWLTEGLFTNPILLKENLSADVKTIYEALEKGVSDKYTSKYTLPSGLIFMMTAKNNNIVIRMPFRGSAGSNTTTLYNADYNFSYTYDVAKQTISFTKTAQGTTTTYANADLFMNEFMNSIGKYLTSGTFKLDWSLSSPSKTRLDEGFFESGGFHKLDDRNSYINFDFNRVVK</sequence>
<proteinExistence type="predicted"/>
<evidence type="ECO:0000313" key="1">
    <source>
        <dbReference type="EMBL" id="MVZ61912.1"/>
    </source>
</evidence>
<dbReference type="Gene3D" id="3.40.390.70">
    <property type="match status" value="1"/>
</dbReference>
<gene>
    <name evidence="1" type="ORF">GQF63_07775</name>
</gene>
<comment type="caution">
    <text evidence="1">The sequence shown here is derived from an EMBL/GenBank/DDBJ whole genome shotgun (WGS) entry which is preliminary data.</text>
</comment>
<dbReference type="PROSITE" id="PS51257">
    <property type="entry name" value="PROKAR_LIPOPROTEIN"/>
    <property type="match status" value="1"/>
</dbReference>